<keyword evidence="2" id="KW-1185">Reference proteome</keyword>
<dbReference type="EMBL" id="FNVA01000004">
    <property type="protein sequence ID" value="SEG31517.1"/>
    <property type="molecule type" value="Genomic_DNA"/>
</dbReference>
<gene>
    <name evidence="1" type="ORF">SAMN05421819_2465</name>
</gene>
<name>A0A1H5Z7D8_9BACT</name>
<sequence>MPHPRARFFLIVRMVRYEPTILGISHARVGNYVRVSIDSQDATVEGDHLLRAVVIEVEHVIDLTLEEQSRRTLWFQLEAEPEERPFPCAVSVAANKVRIATKGMRGPGRKLTARVVEPIELSPQAPAYSNLTAGRVSQMKLFQQEKSRVPSGFLRRGPPCVPAAASGRSLGAVDGDAASPIGSLPQGNSFCIEFQRHPCGRMSDLRQS</sequence>
<protein>
    <submittedName>
        <fullName evidence="1">Uncharacterized protein</fullName>
    </submittedName>
</protein>
<evidence type="ECO:0000313" key="2">
    <source>
        <dbReference type="Proteomes" id="UP000236728"/>
    </source>
</evidence>
<organism evidence="1 2">
    <name type="scientific">Bryocella elongata</name>
    <dbReference type="NCBI Taxonomy" id="863522"/>
    <lineage>
        <taxon>Bacteria</taxon>
        <taxon>Pseudomonadati</taxon>
        <taxon>Acidobacteriota</taxon>
        <taxon>Terriglobia</taxon>
        <taxon>Terriglobales</taxon>
        <taxon>Acidobacteriaceae</taxon>
        <taxon>Bryocella</taxon>
    </lineage>
</organism>
<evidence type="ECO:0000313" key="1">
    <source>
        <dbReference type="EMBL" id="SEG31517.1"/>
    </source>
</evidence>
<accession>A0A1H5Z7D8</accession>
<reference evidence="1 2" key="1">
    <citation type="submission" date="2016-10" db="EMBL/GenBank/DDBJ databases">
        <authorList>
            <person name="de Groot N.N."/>
        </authorList>
    </citation>
    <scope>NUCLEOTIDE SEQUENCE [LARGE SCALE GENOMIC DNA]</scope>
    <source>
        <strain evidence="1 2">DSM 22489</strain>
    </source>
</reference>
<dbReference type="Proteomes" id="UP000236728">
    <property type="component" value="Unassembled WGS sequence"/>
</dbReference>
<proteinExistence type="predicted"/>
<dbReference type="AlphaFoldDB" id="A0A1H5Z7D8"/>